<dbReference type="Gene3D" id="2.30.42.10">
    <property type="match status" value="1"/>
</dbReference>
<gene>
    <name evidence="2" type="ORF">TrRE_jg13638</name>
</gene>
<dbReference type="EMBL" id="BRXZ01001876">
    <property type="protein sequence ID" value="GMH48536.1"/>
    <property type="molecule type" value="Genomic_DNA"/>
</dbReference>
<dbReference type="AlphaFoldDB" id="A0A9W6ZA87"/>
<accession>A0A9W6ZA87</accession>
<name>A0A9W6ZA87_9STRA</name>
<dbReference type="SMART" id="SM00228">
    <property type="entry name" value="PDZ"/>
    <property type="match status" value="1"/>
</dbReference>
<sequence>MATLLKIISGTHYPHGSISSHMRSSSAEKKSQKLVASQLRALRSKPNYRKYNIKRSRSGEKLGVGLQEWRECLLSGTLTVIAKTVEKGSPASFCGLRVGDRIVAVNETLVESREHAIDLLSRLGAAKVEVLSTPFHVLDDDDVTSVIETCSESDHDMSDSSGHPESPVVIAVQASAIQGVDLDLDLVFGTDVAIAHPLPDPSPPQIHPLDLLRGRISLVGMNFCVKVRKTRCAIVSTTALLVNDWCSFSVQYNSDTREVKIALDGQTVGTGCCSGSHVNLGAPRGSSGTPLESGFRVIVGDHVKPKVTDQGFAGSSTGLQVFSSLVTTEECNSLIDRTDPRDMQNPRYVDVRGMKRLNPRRNKRFSWGNSKEFW</sequence>
<dbReference type="InterPro" id="IPR036034">
    <property type="entry name" value="PDZ_sf"/>
</dbReference>
<dbReference type="Proteomes" id="UP001165082">
    <property type="component" value="Unassembled WGS sequence"/>
</dbReference>
<comment type="caution">
    <text evidence="2">The sequence shown here is derived from an EMBL/GenBank/DDBJ whole genome shotgun (WGS) entry which is preliminary data.</text>
</comment>
<dbReference type="Pfam" id="PF17820">
    <property type="entry name" value="PDZ_6"/>
    <property type="match status" value="1"/>
</dbReference>
<dbReference type="Gene3D" id="2.60.120.200">
    <property type="match status" value="1"/>
</dbReference>
<evidence type="ECO:0000259" key="1">
    <source>
        <dbReference type="PROSITE" id="PS50106"/>
    </source>
</evidence>
<dbReference type="SUPFAM" id="SSF50156">
    <property type="entry name" value="PDZ domain-like"/>
    <property type="match status" value="1"/>
</dbReference>
<keyword evidence="3" id="KW-1185">Reference proteome</keyword>
<evidence type="ECO:0000313" key="2">
    <source>
        <dbReference type="EMBL" id="GMH48536.1"/>
    </source>
</evidence>
<feature type="domain" description="PDZ" evidence="1">
    <location>
        <begin position="50"/>
        <end position="115"/>
    </location>
</feature>
<dbReference type="OrthoDB" id="10029564at2759"/>
<reference evidence="2" key="1">
    <citation type="submission" date="2022-07" db="EMBL/GenBank/DDBJ databases">
        <title>Genome analysis of Parmales, a sister group of diatoms, reveals the evolutionary specialization of diatoms from phago-mixotrophs to photoautotrophs.</title>
        <authorList>
            <person name="Ban H."/>
            <person name="Sato S."/>
            <person name="Yoshikawa S."/>
            <person name="Kazumasa Y."/>
            <person name="Nakamura Y."/>
            <person name="Ichinomiya M."/>
            <person name="Saitoh K."/>
            <person name="Sato N."/>
            <person name="Blanc-Mathieu R."/>
            <person name="Endo H."/>
            <person name="Kuwata A."/>
            <person name="Ogata H."/>
        </authorList>
    </citation>
    <scope>NUCLEOTIDE SEQUENCE</scope>
</reference>
<dbReference type="InterPro" id="IPR041489">
    <property type="entry name" value="PDZ_6"/>
</dbReference>
<protein>
    <recommendedName>
        <fullName evidence="1">PDZ domain-containing protein</fullName>
    </recommendedName>
</protein>
<dbReference type="InterPro" id="IPR001478">
    <property type="entry name" value="PDZ"/>
</dbReference>
<dbReference type="PROSITE" id="PS50106">
    <property type="entry name" value="PDZ"/>
    <property type="match status" value="1"/>
</dbReference>
<organism evidence="2 3">
    <name type="scientific">Triparma retinervis</name>
    <dbReference type="NCBI Taxonomy" id="2557542"/>
    <lineage>
        <taxon>Eukaryota</taxon>
        <taxon>Sar</taxon>
        <taxon>Stramenopiles</taxon>
        <taxon>Ochrophyta</taxon>
        <taxon>Bolidophyceae</taxon>
        <taxon>Parmales</taxon>
        <taxon>Triparmaceae</taxon>
        <taxon>Triparma</taxon>
    </lineage>
</organism>
<proteinExistence type="predicted"/>
<evidence type="ECO:0000313" key="3">
    <source>
        <dbReference type="Proteomes" id="UP001165082"/>
    </source>
</evidence>